<evidence type="ECO:0000256" key="1">
    <source>
        <dbReference type="ARBA" id="ARBA00022741"/>
    </source>
</evidence>
<dbReference type="GO" id="GO:0016301">
    <property type="term" value="F:kinase activity"/>
    <property type="evidence" value="ECO:0007669"/>
    <property type="project" value="TreeGrafter"/>
</dbReference>
<evidence type="ECO:0000313" key="3">
    <source>
        <dbReference type="EMBL" id="GAH17330.1"/>
    </source>
</evidence>
<dbReference type="AlphaFoldDB" id="X1EAC7"/>
<protein>
    <submittedName>
        <fullName evidence="3">Uncharacterized protein</fullName>
    </submittedName>
</protein>
<dbReference type="PANTHER" id="PTHR20873:SF0">
    <property type="entry name" value="L-SERYL-TRNA(SEC) KINASE"/>
    <property type="match status" value="1"/>
</dbReference>
<dbReference type="PANTHER" id="PTHR20873">
    <property type="entry name" value="L-SERYL-TRNA(SEC) KINASE"/>
    <property type="match status" value="1"/>
</dbReference>
<dbReference type="GO" id="GO:0000049">
    <property type="term" value="F:tRNA binding"/>
    <property type="evidence" value="ECO:0007669"/>
    <property type="project" value="TreeGrafter"/>
</dbReference>
<evidence type="ECO:0000256" key="2">
    <source>
        <dbReference type="ARBA" id="ARBA00022840"/>
    </source>
</evidence>
<dbReference type="GO" id="GO:0005524">
    <property type="term" value="F:ATP binding"/>
    <property type="evidence" value="ECO:0007669"/>
    <property type="project" value="UniProtKB-KW"/>
</dbReference>
<keyword evidence="2" id="KW-0067">ATP-binding</keyword>
<dbReference type="InterPro" id="IPR052648">
    <property type="entry name" value="Ser-tRNA(Sec)_kinase"/>
</dbReference>
<reference evidence="3" key="1">
    <citation type="journal article" date="2014" name="Front. Microbiol.">
        <title>High frequency of phylogenetically diverse reductive dehalogenase-homologous genes in deep subseafloor sedimentary metagenomes.</title>
        <authorList>
            <person name="Kawai M."/>
            <person name="Futagami T."/>
            <person name="Toyoda A."/>
            <person name="Takaki Y."/>
            <person name="Nishi S."/>
            <person name="Hori S."/>
            <person name="Arai W."/>
            <person name="Tsubouchi T."/>
            <person name="Morono Y."/>
            <person name="Uchiyama I."/>
            <person name="Ito T."/>
            <person name="Fujiyama A."/>
            <person name="Inagaki F."/>
            <person name="Takami H."/>
        </authorList>
    </citation>
    <scope>NUCLEOTIDE SEQUENCE</scope>
    <source>
        <strain evidence="3">Expedition CK06-06</strain>
    </source>
</reference>
<name>X1EAC7_9ZZZZ</name>
<dbReference type="EMBL" id="BART01034443">
    <property type="protein sequence ID" value="GAH17330.1"/>
    <property type="molecule type" value="Genomic_DNA"/>
</dbReference>
<dbReference type="InterPro" id="IPR027417">
    <property type="entry name" value="P-loop_NTPase"/>
</dbReference>
<gene>
    <name evidence="3" type="ORF">S01H4_58860</name>
</gene>
<organism evidence="3">
    <name type="scientific">marine sediment metagenome</name>
    <dbReference type="NCBI Taxonomy" id="412755"/>
    <lineage>
        <taxon>unclassified sequences</taxon>
        <taxon>metagenomes</taxon>
        <taxon>ecological metagenomes</taxon>
    </lineage>
</organism>
<dbReference type="Gene3D" id="3.40.50.300">
    <property type="entry name" value="P-loop containing nucleotide triphosphate hydrolases"/>
    <property type="match status" value="1"/>
</dbReference>
<feature type="non-terminal residue" evidence="3">
    <location>
        <position position="170"/>
    </location>
</feature>
<sequence length="170" mass="19495">MSQFILALCGFPASGKSTLADAIQSALNYEVEIVRTDEWRDDEYYTDWKPEKEKPVRQKALARVRALIAEGKSVIHDDTNYYTSMRHELFKIAIENECGFAIVHVATPVLVALEWNKERAGSKIPDSVIHDIFERFDNPGTRYLWDNCDLEVSLELQEIDSVVEGKKDEK</sequence>
<accession>X1EAC7</accession>
<dbReference type="Pfam" id="PF08433">
    <property type="entry name" value="KTI12"/>
    <property type="match status" value="1"/>
</dbReference>
<comment type="caution">
    <text evidence="3">The sequence shown here is derived from an EMBL/GenBank/DDBJ whole genome shotgun (WGS) entry which is preliminary data.</text>
</comment>
<dbReference type="InterPro" id="IPR013641">
    <property type="entry name" value="KTI12/PSTK"/>
</dbReference>
<proteinExistence type="predicted"/>
<dbReference type="SUPFAM" id="SSF52540">
    <property type="entry name" value="P-loop containing nucleoside triphosphate hydrolases"/>
    <property type="match status" value="1"/>
</dbReference>
<keyword evidence="1" id="KW-0547">Nucleotide-binding</keyword>